<comment type="caution">
    <text evidence="8">The sequence shown here is derived from an EMBL/GenBank/DDBJ whole genome shotgun (WGS) entry which is preliminary data.</text>
</comment>
<evidence type="ECO:0000256" key="5">
    <source>
        <dbReference type="ARBA" id="ARBA00022898"/>
    </source>
</evidence>
<dbReference type="GO" id="GO:0004069">
    <property type="term" value="F:L-aspartate:2-oxoglutarate aminotransferase activity"/>
    <property type="evidence" value="ECO:0007669"/>
    <property type="project" value="UniProtKB-EC"/>
</dbReference>
<dbReference type="InterPro" id="IPR050596">
    <property type="entry name" value="AspAT/PAT-like"/>
</dbReference>
<dbReference type="EC" id="2.6.1.-" evidence="6"/>
<dbReference type="PANTHER" id="PTHR46383:SF1">
    <property type="entry name" value="ASPARTATE AMINOTRANSFERASE"/>
    <property type="match status" value="1"/>
</dbReference>
<evidence type="ECO:0000313" key="8">
    <source>
        <dbReference type="EMBL" id="MBE1457796.1"/>
    </source>
</evidence>
<keyword evidence="3 6" id="KW-0032">Aminotransferase</keyword>
<accession>A0ABR9HFS6</accession>
<dbReference type="CDD" id="cd00609">
    <property type="entry name" value="AAT_like"/>
    <property type="match status" value="1"/>
</dbReference>
<dbReference type="Gene3D" id="3.90.1150.10">
    <property type="entry name" value="Aspartate Aminotransferase, domain 1"/>
    <property type="match status" value="1"/>
</dbReference>
<dbReference type="PANTHER" id="PTHR46383">
    <property type="entry name" value="ASPARTATE AMINOTRANSFERASE"/>
    <property type="match status" value="1"/>
</dbReference>
<comment type="similarity">
    <text evidence="2 6">Belongs to the class-I pyridoxal-phosphate-dependent aminotransferase family.</text>
</comment>
<proteinExistence type="inferred from homology"/>
<gene>
    <name evidence="8" type="ORF">H4W79_002010</name>
</gene>
<evidence type="ECO:0000256" key="1">
    <source>
        <dbReference type="ARBA" id="ARBA00001933"/>
    </source>
</evidence>
<protein>
    <recommendedName>
        <fullName evidence="6">Aminotransferase</fullName>
        <ecNumber evidence="6">2.6.1.-</ecNumber>
    </recommendedName>
</protein>
<dbReference type="SUPFAM" id="SSF53383">
    <property type="entry name" value="PLP-dependent transferases"/>
    <property type="match status" value="1"/>
</dbReference>
<name>A0ABR9HFS6_9ACTN</name>
<dbReference type="InterPro" id="IPR004839">
    <property type="entry name" value="Aminotransferase_I/II_large"/>
</dbReference>
<evidence type="ECO:0000259" key="7">
    <source>
        <dbReference type="Pfam" id="PF00155"/>
    </source>
</evidence>
<keyword evidence="5" id="KW-0663">Pyridoxal phosphate</keyword>
<dbReference type="Gene3D" id="3.40.640.10">
    <property type="entry name" value="Type I PLP-dependent aspartate aminotransferase-like (Major domain)"/>
    <property type="match status" value="1"/>
</dbReference>
<comment type="cofactor">
    <cofactor evidence="1 6">
        <name>pyridoxal 5'-phosphate</name>
        <dbReference type="ChEBI" id="CHEBI:597326"/>
    </cofactor>
</comment>
<feature type="domain" description="Aminotransferase class I/classII large" evidence="7">
    <location>
        <begin position="28"/>
        <end position="376"/>
    </location>
</feature>
<keyword evidence="9" id="KW-1185">Reference proteome</keyword>
<dbReference type="InterPro" id="IPR004838">
    <property type="entry name" value="NHTrfase_class1_PyrdxlP-BS"/>
</dbReference>
<dbReference type="InterPro" id="IPR015424">
    <property type="entry name" value="PyrdxlP-dep_Trfase"/>
</dbReference>
<dbReference type="RefSeq" id="WP_229826188.1">
    <property type="nucleotide sequence ID" value="NZ_BMXJ01000004.1"/>
</dbReference>
<reference evidence="8 9" key="1">
    <citation type="submission" date="2020-10" db="EMBL/GenBank/DDBJ databases">
        <title>Sequencing the genomes of 1000 actinobacteria strains.</title>
        <authorList>
            <person name="Klenk H.-P."/>
        </authorList>
    </citation>
    <scope>NUCLEOTIDE SEQUENCE [LARGE SCALE GENOMIC DNA]</scope>
    <source>
        <strain evidence="8 9">DSM 45157</strain>
    </source>
</reference>
<dbReference type="EMBL" id="JADBDY010000001">
    <property type="protein sequence ID" value="MBE1457796.1"/>
    <property type="molecule type" value="Genomic_DNA"/>
</dbReference>
<evidence type="ECO:0000256" key="6">
    <source>
        <dbReference type="RuleBase" id="RU000481"/>
    </source>
</evidence>
<evidence type="ECO:0000256" key="4">
    <source>
        <dbReference type="ARBA" id="ARBA00022679"/>
    </source>
</evidence>
<evidence type="ECO:0000313" key="9">
    <source>
        <dbReference type="Proteomes" id="UP000598217"/>
    </source>
</evidence>
<dbReference type="Proteomes" id="UP000598217">
    <property type="component" value="Unassembled WGS sequence"/>
</dbReference>
<keyword evidence="4 6" id="KW-0808">Transferase</keyword>
<evidence type="ECO:0000256" key="2">
    <source>
        <dbReference type="ARBA" id="ARBA00007441"/>
    </source>
</evidence>
<sequence length="420" mass="45468">MTVTFEKISPNLDLNHKVNLRKARGESLVNMAFGEARLPPFPALVDHLIAGARRNSYGSVLGDDQAREAVSGYFTRRRQPTSPDQVILAPGSKPLLMALSLVLPGDVLLPRPCWNTYAPQAHLAGKRAYGIPIPDDCGGVPEPTALRDSIRAARLLGHDPRIVVVTLPDNPTGTLAPPDTVREICAIAEEEDLFIVSDEIYRDLVHDTRAQILSPAEVVPHRVVVTSGLSKSLAIGGWRIGVARFPSSSAGMHVRDGVASAASEIWSTLARPMQSVAAYAFSEPPELRAHVAATARLHGELARAVHGIMVNAGATCRRPTGGFYVYPDFEPLRANLALHGVTDSDSLRDHLLEEYGIAVLAGHLLGDDSKALRFKAATSMLYGENEEQQWAALNAPRPLALPHIREYLTRIEEAIAKLCA</sequence>
<dbReference type="InterPro" id="IPR015422">
    <property type="entry name" value="PyrdxlP-dep_Trfase_small"/>
</dbReference>
<evidence type="ECO:0000256" key="3">
    <source>
        <dbReference type="ARBA" id="ARBA00022576"/>
    </source>
</evidence>
<dbReference type="InterPro" id="IPR015421">
    <property type="entry name" value="PyrdxlP-dep_Trfase_major"/>
</dbReference>
<organism evidence="8 9">
    <name type="scientific">Nocardiopsis terrae</name>
    <dbReference type="NCBI Taxonomy" id="372655"/>
    <lineage>
        <taxon>Bacteria</taxon>
        <taxon>Bacillati</taxon>
        <taxon>Actinomycetota</taxon>
        <taxon>Actinomycetes</taxon>
        <taxon>Streptosporangiales</taxon>
        <taxon>Nocardiopsidaceae</taxon>
        <taxon>Nocardiopsis</taxon>
    </lineage>
</organism>
<dbReference type="Pfam" id="PF00155">
    <property type="entry name" value="Aminotran_1_2"/>
    <property type="match status" value="1"/>
</dbReference>
<dbReference type="PROSITE" id="PS00105">
    <property type="entry name" value="AA_TRANSFER_CLASS_1"/>
    <property type="match status" value="1"/>
</dbReference>